<protein>
    <recommendedName>
        <fullName evidence="4">Carboxypeptidase regulatory-like domain-containing protein</fullName>
    </recommendedName>
</protein>
<dbReference type="KEGG" id="amob:HG15A2_32330"/>
<name>A0A517MYD7_9BACT</name>
<evidence type="ECO:0008006" key="4">
    <source>
        <dbReference type="Google" id="ProtNLM"/>
    </source>
</evidence>
<reference evidence="2 3" key="1">
    <citation type="submission" date="2019-02" db="EMBL/GenBank/DDBJ databases">
        <title>Deep-cultivation of Planctomycetes and their phenomic and genomic characterization uncovers novel biology.</title>
        <authorList>
            <person name="Wiegand S."/>
            <person name="Jogler M."/>
            <person name="Boedeker C."/>
            <person name="Pinto D."/>
            <person name="Vollmers J."/>
            <person name="Rivas-Marin E."/>
            <person name="Kohn T."/>
            <person name="Peeters S.H."/>
            <person name="Heuer A."/>
            <person name="Rast P."/>
            <person name="Oberbeckmann S."/>
            <person name="Bunk B."/>
            <person name="Jeske O."/>
            <person name="Meyerdierks A."/>
            <person name="Storesund J.E."/>
            <person name="Kallscheuer N."/>
            <person name="Luecker S."/>
            <person name="Lage O.M."/>
            <person name="Pohl T."/>
            <person name="Merkel B.J."/>
            <person name="Hornburger P."/>
            <person name="Mueller R.-W."/>
            <person name="Bruemmer F."/>
            <person name="Labrenz M."/>
            <person name="Spormann A.M."/>
            <person name="Op den Camp H."/>
            <person name="Overmann J."/>
            <person name="Amann R."/>
            <person name="Jetten M.S.M."/>
            <person name="Mascher T."/>
            <person name="Medema M.H."/>
            <person name="Devos D.P."/>
            <person name="Kaster A.-K."/>
            <person name="Ovreas L."/>
            <person name="Rohde M."/>
            <person name="Galperin M.Y."/>
            <person name="Jogler C."/>
        </authorList>
    </citation>
    <scope>NUCLEOTIDE SEQUENCE [LARGE SCALE GENOMIC DNA]</scope>
    <source>
        <strain evidence="2 3">HG15A2</strain>
    </source>
</reference>
<feature type="compositionally biased region" description="Polar residues" evidence="1">
    <location>
        <begin position="116"/>
        <end position="126"/>
    </location>
</feature>
<evidence type="ECO:0000256" key="1">
    <source>
        <dbReference type="SAM" id="MobiDB-lite"/>
    </source>
</evidence>
<keyword evidence="3" id="KW-1185">Reference proteome</keyword>
<organism evidence="2 3">
    <name type="scientific">Adhaeretor mobilis</name>
    <dbReference type="NCBI Taxonomy" id="1930276"/>
    <lineage>
        <taxon>Bacteria</taxon>
        <taxon>Pseudomonadati</taxon>
        <taxon>Planctomycetota</taxon>
        <taxon>Planctomycetia</taxon>
        <taxon>Pirellulales</taxon>
        <taxon>Lacipirellulaceae</taxon>
        <taxon>Adhaeretor</taxon>
    </lineage>
</organism>
<dbReference type="OrthoDB" id="287951at2"/>
<sequence length="151" mass="15477">MSFQRKQSDGLALALMATLFTVGCGGYEATLSGTVTLDGQPLNVGRVNLAPTGEGKIASASIKPDGTYEVITTGESGMVPGQYGVSVRAYGPGKPDPNGGPPMPGKLLIPNRYGSGKTSGLSVDIQSGENTYDIALESGGDEPKGKSRGRR</sequence>
<feature type="compositionally biased region" description="Pro residues" evidence="1">
    <location>
        <begin position="94"/>
        <end position="104"/>
    </location>
</feature>
<gene>
    <name evidence="2" type="ORF">HG15A2_32330</name>
</gene>
<evidence type="ECO:0000313" key="3">
    <source>
        <dbReference type="Proteomes" id="UP000319852"/>
    </source>
</evidence>
<feature type="region of interest" description="Disordered" evidence="1">
    <location>
        <begin position="132"/>
        <end position="151"/>
    </location>
</feature>
<dbReference type="EMBL" id="CP036263">
    <property type="protein sequence ID" value="QDS99902.1"/>
    <property type="molecule type" value="Genomic_DNA"/>
</dbReference>
<proteinExistence type="predicted"/>
<dbReference type="Proteomes" id="UP000319852">
    <property type="component" value="Chromosome"/>
</dbReference>
<dbReference type="RefSeq" id="WP_145061052.1">
    <property type="nucleotide sequence ID" value="NZ_CP036263.1"/>
</dbReference>
<dbReference type="PROSITE" id="PS51257">
    <property type="entry name" value="PROKAR_LIPOPROTEIN"/>
    <property type="match status" value="1"/>
</dbReference>
<accession>A0A517MYD7</accession>
<dbReference type="AlphaFoldDB" id="A0A517MYD7"/>
<evidence type="ECO:0000313" key="2">
    <source>
        <dbReference type="EMBL" id="QDS99902.1"/>
    </source>
</evidence>
<feature type="region of interest" description="Disordered" evidence="1">
    <location>
        <begin position="89"/>
        <end position="126"/>
    </location>
</feature>